<dbReference type="RefSeq" id="WP_184846449.1">
    <property type="nucleotide sequence ID" value="NZ_BAABFE010000006.1"/>
</dbReference>
<proteinExistence type="predicted"/>
<keyword evidence="1" id="KW-1133">Transmembrane helix</keyword>
<dbReference type="Proteomes" id="UP000579531">
    <property type="component" value="Unassembled WGS sequence"/>
</dbReference>
<feature type="transmembrane region" description="Helical" evidence="1">
    <location>
        <begin position="175"/>
        <end position="192"/>
    </location>
</feature>
<evidence type="ECO:0000256" key="1">
    <source>
        <dbReference type="SAM" id="Phobius"/>
    </source>
</evidence>
<dbReference type="AlphaFoldDB" id="A0AA89Q6A6"/>
<evidence type="ECO:0000313" key="3">
    <source>
        <dbReference type="Proteomes" id="UP000579531"/>
    </source>
</evidence>
<name>A0AA89Q6A6_STRCU</name>
<protein>
    <submittedName>
        <fullName evidence="2">Uncharacterized protein</fullName>
    </submittedName>
</protein>
<feature type="transmembrane region" description="Helical" evidence="1">
    <location>
        <begin position="115"/>
        <end position="134"/>
    </location>
</feature>
<reference evidence="2 3" key="1">
    <citation type="submission" date="2020-08" db="EMBL/GenBank/DDBJ databases">
        <title>Sequencing the genomes of 1000 actinobacteria strains.</title>
        <authorList>
            <person name="Klenk H.-P."/>
        </authorList>
    </citation>
    <scope>NUCLEOTIDE SEQUENCE [LARGE SCALE GENOMIC DNA]</scope>
    <source>
        <strain evidence="2 3">DSM 40129</strain>
    </source>
</reference>
<keyword evidence="1" id="KW-0472">Membrane</keyword>
<keyword evidence="1" id="KW-0812">Transmembrane</keyword>
<feature type="transmembrane region" description="Helical" evidence="1">
    <location>
        <begin position="48"/>
        <end position="66"/>
    </location>
</feature>
<sequence length="202" mass="21006">MSSFGGFLYARSRTVPRTLAALAGTVGFAVWAAERMDTYLDTDQRVPIVALSPLLAAAVIGVSLHTPSDELDRTAVRPWWPRRLTQLLALTALAAALLPLAVLGDATAFGPPAMIRNTLGCVGVTAAASVVLGARLSWLPPFCFVGSVVLASSGVRGPAVTVWAWPMQPGPQPGAWLAAGAAFVVGTAFYAVRGARPEGPRT</sequence>
<dbReference type="GeneID" id="93838585"/>
<organism evidence="2 3">
    <name type="scientific">Streptomyces collinus</name>
    <dbReference type="NCBI Taxonomy" id="42684"/>
    <lineage>
        <taxon>Bacteria</taxon>
        <taxon>Bacillati</taxon>
        <taxon>Actinomycetota</taxon>
        <taxon>Actinomycetes</taxon>
        <taxon>Kitasatosporales</taxon>
        <taxon>Streptomycetaceae</taxon>
        <taxon>Streptomyces</taxon>
    </lineage>
</organism>
<accession>A0AA89Q6A6</accession>
<evidence type="ECO:0000313" key="2">
    <source>
        <dbReference type="EMBL" id="MBB5811161.1"/>
    </source>
</evidence>
<dbReference type="EMBL" id="JACHLX010000001">
    <property type="protein sequence ID" value="MBB5811161.1"/>
    <property type="molecule type" value="Genomic_DNA"/>
</dbReference>
<gene>
    <name evidence="2" type="ORF">HNR72_002189</name>
</gene>
<comment type="caution">
    <text evidence="2">The sequence shown here is derived from an EMBL/GenBank/DDBJ whole genome shotgun (WGS) entry which is preliminary data.</text>
</comment>
<keyword evidence="3" id="KW-1185">Reference proteome</keyword>
<feature type="transmembrane region" description="Helical" evidence="1">
    <location>
        <begin position="87"/>
        <end position="109"/>
    </location>
</feature>